<dbReference type="PANTHER" id="PTHR42798">
    <property type="entry name" value="LIPOPROTEIN-RELEASING SYSTEM ATP-BINDING PROTEIN LOLD"/>
    <property type="match status" value="1"/>
</dbReference>
<reference evidence="6 7" key="2">
    <citation type="submission" date="2019-09" db="EMBL/GenBank/DDBJ databases">
        <title>Complete Genome Sequence and Methylome Analysis of free living Spirochaetas.</title>
        <authorList>
            <person name="Leshcheva N."/>
            <person name="Mikheeva N."/>
        </authorList>
    </citation>
    <scope>NUCLEOTIDE SEQUENCE [LARGE SCALE GENOMIC DNA]</scope>
    <source>
        <strain evidence="6 7">P</strain>
    </source>
</reference>
<evidence type="ECO:0000259" key="5">
    <source>
        <dbReference type="PROSITE" id="PS50893"/>
    </source>
</evidence>
<dbReference type="GO" id="GO:0005524">
    <property type="term" value="F:ATP binding"/>
    <property type="evidence" value="ECO:0007669"/>
    <property type="project" value="UniProtKB-KW"/>
</dbReference>
<dbReference type="FunFam" id="3.40.50.300:FF:000032">
    <property type="entry name" value="Export ABC transporter ATP-binding protein"/>
    <property type="match status" value="1"/>
</dbReference>
<dbReference type="SMART" id="SM00382">
    <property type="entry name" value="AAA"/>
    <property type="match status" value="1"/>
</dbReference>
<keyword evidence="2" id="KW-0547">Nucleotide-binding</keyword>
<dbReference type="InterPro" id="IPR017911">
    <property type="entry name" value="MacB-like_ATP-bd"/>
</dbReference>
<evidence type="ECO:0000256" key="4">
    <source>
        <dbReference type="ARBA" id="ARBA00038388"/>
    </source>
</evidence>
<evidence type="ECO:0000313" key="7">
    <source>
        <dbReference type="Proteomes" id="UP000323824"/>
    </source>
</evidence>
<sequence length="225" mass="24966">MSSLLEVRNVNKIYKSEGESLEVLQEISFDLKKGESLIITGESGCGKSTLLNIIGGLDSVTSGSINSCGLNITDMGEEKLTSYRKKSVGFIFQFHYLLKDFSALENLMLPLLINGESKKIAKEHALKLINDVGLYDRKKHYPSQLSGGERQRVAIARALANRPKIILADEPTGNLDEMNSGLIQNLLFKLVEDYNKSLILVTHDATIKSKGNFHYSIKSGRFVNQ</sequence>
<evidence type="ECO:0000256" key="1">
    <source>
        <dbReference type="ARBA" id="ARBA00022448"/>
    </source>
</evidence>
<dbReference type="CDD" id="cd03255">
    <property type="entry name" value="ABC_MJ0796_LolCDE_FtsE"/>
    <property type="match status" value="1"/>
</dbReference>
<dbReference type="GO" id="GO:0022857">
    <property type="term" value="F:transmembrane transporter activity"/>
    <property type="evidence" value="ECO:0007669"/>
    <property type="project" value="UniProtKB-ARBA"/>
</dbReference>
<dbReference type="KEGG" id="sper:EW093_03445"/>
<keyword evidence="7" id="KW-1185">Reference proteome</keyword>
<dbReference type="InterPro" id="IPR017871">
    <property type="entry name" value="ABC_transporter-like_CS"/>
</dbReference>
<dbReference type="OrthoDB" id="9805538at2"/>
<dbReference type="PROSITE" id="PS50893">
    <property type="entry name" value="ABC_TRANSPORTER_2"/>
    <property type="match status" value="1"/>
</dbReference>
<dbReference type="InterPro" id="IPR003439">
    <property type="entry name" value="ABC_transporter-like_ATP-bd"/>
</dbReference>
<reference evidence="6 7" key="1">
    <citation type="submission" date="2019-02" db="EMBL/GenBank/DDBJ databases">
        <authorList>
            <person name="Fomenkov A."/>
            <person name="Dubinina G."/>
            <person name="Grabovich M."/>
            <person name="Vincze T."/>
            <person name="Roberts R.J."/>
        </authorList>
    </citation>
    <scope>NUCLEOTIDE SEQUENCE [LARGE SCALE GENOMIC DNA]</scope>
    <source>
        <strain evidence="6 7">P</strain>
    </source>
</reference>
<feature type="domain" description="ABC transporter" evidence="5">
    <location>
        <begin position="5"/>
        <end position="223"/>
    </location>
</feature>
<protein>
    <submittedName>
        <fullName evidence="6">ABC transporter ATP-binding protein</fullName>
    </submittedName>
</protein>
<evidence type="ECO:0000256" key="3">
    <source>
        <dbReference type="ARBA" id="ARBA00022840"/>
    </source>
</evidence>
<proteinExistence type="inferred from homology"/>
<accession>A0A5C1Q8H4</accession>
<keyword evidence="3 6" id="KW-0067">ATP-binding</keyword>
<organism evidence="6 7">
    <name type="scientific">Thiospirochaeta perfilievii</name>
    <dbReference type="NCBI Taxonomy" id="252967"/>
    <lineage>
        <taxon>Bacteria</taxon>
        <taxon>Pseudomonadati</taxon>
        <taxon>Spirochaetota</taxon>
        <taxon>Spirochaetia</taxon>
        <taxon>Spirochaetales</taxon>
        <taxon>Spirochaetaceae</taxon>
        <taxon>Thiospirochaeta</taxon>
    </lineage>
</organism>
<comment type="similarity">
    <text evidence="4">Belongs to the ABC transporter superfamily. Macrolide exporter (TC 3.A.1.122) family.</text>
</comment>
<dbReference type="RefSeq" id="WP_149567049.1">
    <property type="nucleotide sequence ID" value="NZ_CP035807.1"/>
</dbReference>
<dbReference type="AlphaFoldDB" id="A0A5C1Q8H4"/>
<dbReference type="PANTHER" id="PTHR42798:SF7">
    <property type="entry name" value="ALPHA-D-RIBOSE 1-METHYLPHOSPHONATE 5-TRIPHOSPHATE SYNTHASE SUBUNIT PHNL"/>
    <property type="match status" value="1"/>
</dbReference>
<evidence type="ECO:0000313" key="6">
    <source>
        <dbReference type="EMBL" id="QEN03791.1"/>
    </source>
</evidence>
<dbReference type="Proteomes" id="UP000323824">
    <property type="component" value="Chromosome"/>
</dbReference>
<dbReference type="InterPro" id="IPR027417">
    <property type="entry name" value="P-loop_NTPase"/>
</dbReference>
<dbReference type="GO" id="GO:0098796">
    <property type="term" value="C:membrane protein complex"/>
    <property type="evidence" value="ECO:0007669"/>
    <property type="project" value="UniProtKB-ARBA"/>
</dbReference>
<dbReference type="GO" id="GO:0016887">
    <property type="term" value="F:ATP hydrolysis activity"/>
    <property type="evidence" value="ECO:0007669"/>
    <property type="project" value="InterPro"/>
</dbReference>
<dbReference type="EMBL" id="CP035807">
    <property type="protein sequence ID" value="QEN03791.1"/>
    <property type="molecule type" value="Genomic_DNA"/>
</dbReference>
<dbReference type="Gene3D" id="3.40.50.300">
    <property type="entry name" value="P-loop containing nucleotide triphosphate hydrolases"/>
    <property type="match status" value="1"/>
</dbReference>
<dbReference type="InterPro" id="IPR003593">
    <property type="entry name" value="AAA+_ATPase"/>
</dbReference>
<keyword evidence="1" id="KW-0813">Transport</keyword>
<dbReference type="SUPFAM" id="SSF52540">
    <property type="entry name" value="P-loop containing nucleoside triphosphate hydrolases"/>
    <property type="match status" value="1"/>
</dbReference>
<gene>
    <name evidence="6" type="ORF">EW093_03445</name>
</gene>
<dbReference type="PROSITE" id="PS00211">
    <property type="entry name" value="ABC_TRANSPORTER_1"/>
    <property type="match status" value="1"/>
</dbReference>
<dbReference type="Pfam" id="PF00005">
    <property type="entry name" value="ABC_tran"/>
    <property type="match status" value="1"/>
</dbReference>
<name>A0A5C1Q8H4_9SPIO</name>
<evidence type="ECO:0000256" key="2">
    <source>
        <dbReference type="ARBA" id="ARBA00022741"/>
    </source>
</evidence>